<evidence type="ECO:0000313" key="7">
    <source>
        <dbReference type="Proteomes" id="UP000694388"/>
    </source>
</evidence>
<evidence type="ECO:0000256" key="1">
    <source>
        <dbReference type="ARBA" id="ARBA00001933"/>
    </source>
</evidence>
<evidence type="ECO:0000256" key="5">
    <source>
        <dbReference type="SAM" id="MobiDB-lite"/>
    </source>
</evidence>
<dbReference type="Proteomes" id="UP000694388">
    <property type="component" value="Unplaced"/>
</dbReference>
<evidence type="ECO:0000256" key="4">
    <source>
        <dbReference type="RuleBase" id="RU003560"/>
    </source>
</evidence>
<dbReference type="GO" id="GO:0005739">
    <property type="term" value="C:mitochondrion"/>
    <property type="evidence" value="ECO:0007669"/>
    <property type="project" value="TreeGrafter"/>
</dbReference>
<dbReference type="InterPro" id="IPR015421">
    <property type="entry name" value="PyrdxlP-dep_Trfase_major"/>
</dbReference>
<dbReference type="Ensembl" id="ENSEBUT00000010313.1">
    <property type="protein sequence ID" value="ENSEBUP00000009782.1"/>
    <property type="gene ID" value="ENSEBUG00000006271.1"/>
</dbReference>
<dbReference type="InterPro" id="IPR015424">
    <property type="entry name" value="PyrdxlP-dep_Trfase"/>
</dbReference>
<dbReference type="PANTHER" id="PTHR45688">
    <property type="match status" value="1"/>
</dbReference>
<dbReference type="InterPro" id="IPR049704">
    <property type="entry name" value="Aminotrans_3_PPA_site"/>
</dbReference>
<name>A0A8C4Q494_EPTBU</name>
<proteinExistence type="inferred from homology"/>
<dbReference type="GO" id="GO:0035162">
    <property type="term" value="P:embryonic hemopoiesis"/>
    <property type="evidence" value="ECO:0007669"/>
    <property type="project" value="Ensembl"/>
</dbReference>
<keyword evidence="7" id="KW-1185">Reference proteome</keyword>
<dbReference type="Pfam" id="PF00202">
    <property type="entry name" value="Aminotran_3"/>
    <property type="match status" value="1"/>
</dbReference>
<organism evidence="6 7">
    <name type="scientific">Eptatretus burgeri</name>
    <name type="common">Inshore hagfish</name>
    <dbReference type="NCBI Taxonomy" id="7764"/>
    <lineage>
        <taxon>Eukaryota</taxon>
        <taxon>Metazoa</taxon>
        <taxon>Chordata</taxon>
        <taxon>Craniata</taxon>
        <taxon>Vertebrata</taxon>
        <taxon>Cyclostomata</taxon>
        <taxon>Myxini</taxon>
        <taxon>Myxiniformes</taxon>
        <taxon>Myxinidae</taxon>
        <taxon>Eptatretinae</taxon>
        <taxon>Eptatretus</taxon>
    </lineage>
</organism>
<dbReference type="Gene3D" id="3.40.640.10">
    <property type="entry name" value="Type I PLP-dependent aspartate aminotransferase-like (Major domain)"/>
    <property type="match status" value="1"/>
</dbReference>
<accession>A0A8C4Q494</accession>
<dbReference type="PROSITE" id="PS00600">
    <property type="entry name" value="AA_TRANSFER_CLASS_3"/>
    <property type="match status" value="1"/>
</dbReference>
<evidence type="ECO:0000256" key="3">
    <source>
        <dbReference type="ARBA" id="ARBA00022898"/>
    </source>
</evidence>
<evidence type="ECO:0000313" key="6">
    <source>
        <dbReference type="Ensembl" id="ENSEBUP00000009782.1"/>
    </source>
</evidence>
<dbReference type="GO" id="GO:0008483">
    <property type="term" value="F:transaminase activity"/>
    <property type="evidence" value="ECO:0007669"/>
    <property type="project" value="InterPro"/>
</dbReference>
<dbReference type="CDD" id="cd00610">
    <property type="entry name" value="OAT_like"/>
    <property type="match status" value="1"/>
</dbReference>
<reference evidence="6" key="1">
    <citation type="submission" date="2025-08" db="UniProtKB">
        <authorList>
            <consortium name="Ensembl"/>
        </authorList>
    </citation>
    <scope>IDENTIFICATION</scope>
</reference>
<dbReference type="GeneTree" id="ENSGT00940000157910"/>
<protein>
    <submittedName>
        <fullName evidence="6">Ethanolamine-phosphate phospho-lyase</fullName>
    </submittedName>
</protein>
<comment type="similarity">
    <text evidence="2 4">Belongs to the class-III pyridoxal-phosphate-dependent aminotransferase family.</text>
</comment>
<dbReference type="GO" id="GO:0030170">
    <property type="term" value="F:pyridoxal phosphate binding"/>
    <property type="evidence" value="ECO:0007669"/>
    <property type="project" value="InterPro"/>
</dbReference>
<dbReference type="AlphaFoldDB" id="A0A8C4Q494"/>
<dbReference type="InterPro" id="IPR015422">
    <property type="entry name" value="PyrdxlP-dep_Trfase_small"/>
</dbReference>
<dbReference type="SUPFAM" id="SSF53383">
    <property type="entry name" value="PLP-dependent transferases"/>
    <property type="match status" value="1"/>
</dbReference>
<dbReference type="InterPro" id="IPR005814">
    <property type="entry name" value="Aminotrans_3"/>
</dbReference>
<sequence length="541" mass="59249">MRVGVVEVIEFMDIAAFLLQVYFDNLLQSIAPSMASGEMFDKAETLALRGKLIGPTCRLFFPNDPIKMVRAHGQYMYNEAGEKYLDCINNVAHVGHCHPDVVAAASKQMETINTNSRFLHDNLVAYAQRLAATLPPSLSVFYFVNSGSEANDLAVQLARRYTGNYDVMVMDNGYHGTTALLMDISPYKFKQADSSGKKDWVHVVPAPCTYRKIFEEDNIDLGKAYADEVKKQLGNLKASGKMIAAFLAESLQSCGGQVIPPEGYFQRVIEHVHQAGGVFIADEVQVGFGRVGSSFWAFQLQHGFVPDVVTMGKPMGNGHPLACVVTTAAIASSSSIEYFNTFGGNPVSCAVGLAVLDVLEKEELLKNAKIVGAHLIATLHKLQSRHPIIGDIRGTGLFIGVELVLDRETKEPATAEAQHVIVRLKDERVLLSTDGPARNVLKFKPPMCFTKADADFVTTKLEHILTDIENIGRHGTSDSGIESGIKEPDVSLPGIQENHHSGRKKQRRMADVGHQAKDDFSSINWISHDLASQPQVSNIVK</sequence>
<keyword evidence="3 4" id="KW-0663">Pyridoxal phosphate</keyword>
<dbReference type="Gene3D" id="3.90.1150.10">
    <property type="entry name" value="Aspartate Aminotransferase, domain 1"/>
    <property type="match status" value="1"/>
</dbReference>
<feature type="region of interest" description="Disordered" evidence="5">
    <location>
        <begin position="472"/>
        <end position="514"/>
    </location>
</feature>
<comment type="cofactor">
    <cofactor evidence="1">
        <name>pyridoxal 5'-phosphate</name>
        <dbReference type="ChEBI" id="CHEBI:597326"/>
    </cofactor>
</comment>
<dbReference type="PANTHER" id="PTHR45688:SF13">
    <property type="entry name" value="ALANINE--GLYOXYLATE AMINOTRANSFERASE 2-LIKE"/>
    <property type="match status" value="1"/>
</dbReference>
<reference evidence="6" key="2">
    <citation type="submission" date="2025-09" db="UniProtKB">
        <authorList>
            <consortium name="Ensembl"/>
        </authorList>
    </citation>
    <scope>IDENTIFICATION</scope>
</reference>
<evidence type="ECO:0000256" key="2">
    <source>
        <dbReference type="ARBA" id="ARBA00008954"/>
    </source>
</evidence>